<dbReference type="EMBL" id="BONG01000110">
    <property type="protein sequence ID" value="GIF94670.1"/>
    <property type="molecule type" value="Genomic_DNA"/>
</dbReference>
<comment type="caution">
    <text evidence="5">The sequence shown here is derived from an EMBL/GenBank/DDBJ whole genome shotgun (WGS) entry which is preliminary data.</text>
</comment>
<sequence length="380" mass="42270">MKIYVEGTPIFRQRSGVGQYTKNLLEALFKLDTANHYTIFGFLFLGRGKHKPIPESPRVGYRFIKYLPSKVFNAVVRKLTAPPIDVMLAARPDIFFFPNFVRYPLPLGSRAVAVIHDLSYVLHGQYTARRNRQFLTRYVPLTIKKSQHIVTVSQNAKDEIVSYYGVDPDKITVITPAINHDFFNPRPQGEVAAVTKKYAIAKPYVLYAGTLEPRKNIAGILNAYATLPPTVRDSYTLVLAGGKGWLDRDIKAQLEELGHLDIIVTGYVPDEDLPALYSGASLFVYPSFYEGFGMPPLEAMACNTPVIASDNSSLPEVVGDAGILVDAQDSAALARHIENVLQDPALADELRHKGLVRAKTFTWEHSAARLLEVLNRVGAR</sequence>
<keyword evidence="6" id="KW-1185">Reference proteome</keyword>
<keyword evidence="2 5" id="KW-0808">Transferase</keyword>
<evidence type="ECO:0000259" key="3">
    <source>
        <dbReference type="Pfam" id="PF00534"/>
    </source>
</evidence>
<dbReference type="InterPro" id="IPR001296">
    <property type="entry name" value="Glyco_trans_1"/>
</dbReference>
<organism evidence="5 6">
    <name type="scientific">Catellatospora chokoriensis</name>
    <dbReference type="NCBI Taxonomy" id="310353"/>
    <lineage>
        <taxon>Bacteria</taxon>
        <taxon>Bacillati</taxon>
        <taxon>Actinomycetota</taxon>
        <taxon>Actinomycetes</taxon>
        <taxon>Micromonosporales</taxon>
        <taxon>Micromonosporaceae</taxon>
        <taxon>Catellatospora</taxon>
    </lineage>
</organism>
<name>A0A8J3NXV6_9ACTN</name>
<dbReference type="Gene3D" id="3.40.50.2000">
    <property type="entry name" value="Glycogen Phosphorylase B"/>
    <property type="match status" value="2"/>
</dbReference>
<dbReference type="Proteomes" id="UP000619293">
    <property type="component" value="Unassembled WGS sequence"/>
</dbReference>
<evidence type="ECO:0000256" key="1">
    <source>
        <dbReference type="ARBA" id="ARBA00022676"/>
    </source>
</evidence>
<dbReference type="AlphaFoldDB" id="A0A8J3NXV6"/>
<evidence type="ECO:0000256" key="2">
    <source>
        <dbReference type="ARBA" id="ARBA00022679"/>
    </source>
</evidence>
<dbReference type="GO" id="GO:0009103">
    <property type="term" value="P:lipopolysaccharide biosynthetic process"/>
    <property type="evidence" value="ECO:0007669"/>
    <property type="project" value="TreeGrafter"/>
</dbReference>
<protein>
    <submittedName>
        <fullName evidence="5">Glycosyl transferase family 1</fullName>
    </submittedName>
</protein>
<dbReference type="GO" id="GO:0016757">
    <property type="term" value="F:glycosyltransferase activity"/>
    <property type="evidence" value="ECO:0007669"/>
    <property type="project" value="UniProtKB-KW"/>
</dbReference>
<keyword evidence="1" id="KW-0328">Glycosyltransferase</keyword>
<dbReference type="PANTHER" id="PTHR46401">
    <property type="entry name" value="GLYCOSYLTRANSFERASE WBBK-RELATED"/>
    <property type="match status" value="1"/>
</dbReference>
<proteinExistence type="predicted"/>
<dbReference type="SUPFAM" id="SSF53756">
    <property type="entry name" value="UDP-Glycosyltransferase/glycogen phosphorylase"/>
    <property type="match status" value="1"/>
</dbReference>
<dbReference type="PANTHER" id="PTHR46401:SF2">
    <property type="entry name" value="GLYCOSYLTRANSFERASE WBBK-RELATED"/>
    <property type="match status" value="1"/>
</dbReference>
<feature type="domain" description="Glycosyl transferase family 1" evidence="3">
    <location>
        <begin position="202"/>
        <end position="353"/>
    </location>
</feature>
<accession>A0A8J3NXV6</accession>
<dbReference type="Pfam" id="PF13439">
    <property type="entry name" value="Glyco_transf_4"/>
    <property type="match status" value="1"/>
</dbReference>
<dbReference type="RefSeq" id="WP_191844569.1">
    <property type="nucleotide sequence ID" value="NZ_BAAALB010000065.1"/>
</dbReference>
<dbReference type="Pfam" id="PF00534">
    <property type="entry name" value="Glycos_transf_1"/>
    <property type="match status" value="1"/>
</dbReference>
<dbReference type="InterPro" id="IPR028098">
    <property type="entry name" value="Glyco_trans_4-like_N"/>
</dbReference>
<feature type="domain" description="Glycosyltransferase subfamily 4-like N-terminal" evidence="4">
    <location>
        <begin position="15"/>
        <end position="181"/>
    </location>
</feature>
<evidence type="ECO:0000313" key="6">
    <source>
        <dbReference type="Proteomes" id="UP000619293"/>
    </source>
</evidence>
<dbReference type="FunFam" id="3.40.50.2000:FF:000119">
    <property type="entry name" value="Glycosyl transferase group 1"/>
    <property type="match status" value="1"/>
</dbReference>
<reference evidence="5 6" key="1">
    <citation type="submission" date="2021-01" db="EMBL/GenBank/DDBJ databases">
        <title>Whole genome shotgun sequence of Catellatospora chokoriensis NBRC 107358.</title>
        <authorList>
            <person name="Komaki H."/>
            <person name="Tamura T."/>
        </authorList>
    </citation>
    <scope>NUCLEOTIDE SEQUENCE [LARGE SCALE GENOMIC DNA]</scope>
    <source>
        <strain evidence="5 6">NBRC 107358</strain>
    </source>
</reference>
<dbReference type="CDD" id="cd03809">
    <property type="entry name" value="GT4_MtfB-like"/>
    <property type="match status" value="1"/>
</dbReference>
<gene>
    <name evidence="5" type="ORF">Cch02nite_81140</name>
</gene>
<evidence type="ECO:0000313" key="5">
    <source>
        <dbReference type="EMBL" id="GIF94670.1"/>
    </source>
</evidence>
<evidence type="ECO:0000259" key="4">
    <source>
        <dbReference type="Pfam" id="PF13439"/>
    </source>
</evidence>